<dbReference type="EMBL" id="OW152816">
    <property type="protein sequence ID" value="CAH2067026.1"/>
    <property type="molecule type" value="Genomic_DNA"/>
</dbReference>
<accession>A0ABN8IWK2</accession>
<organism evidence="1 2">
    <name type="scientific">Iphiclides podalirius</name>
    <name type="common">scarce swallowtail</name>
    <dbReference type="NCBI Taxonomy" id="110791"/>
    <lineage>
        <taxon>Eukaryota</taxon>
        <taxon>Metazoa</taxon>
        <taxon>Ecdysozoa</taxon>
        <taxon>Arthropoda</taxon>
        <taxon>Hexapoda</taxon>
        <taxon>Insecta</taxon>
        <taxon>Pterygota</taxon>
        <taxon>Neoptera</taxon>
        <taxon>Endopterygota</taxon>
        <taxon>Lepidoptera</taxon>
        <taxon>Glossata</taxon>
        <taxon>Ditrysia</taxon>
        <taxon>Papilionoidea</taxon>
        <taxon>Papilionidae</taxon>
        <taxon>Papilioninae</taxon>
        <taxon>Iphiclides</taxon>
    </lineage>
</organism>
<sequence>MTNYTVALEIHVVLDTSGEEGHRVVAFYKRGDIKIDIIKQEQLYTMPSRLSSAMKYGSARNGPYRTISPKIWADGYVS</sequence>
<proteinExistence type="predicted"/>
<protein>
    <submittedName>
        <fullName evidence="1">Uncharacterized protein</fullName>
    </submittedName>
</protein>
<keyword evidence="2" id="KW-1185">Reference proteome</keyword>
<evidence type="ECO:0000313" key="2">
    <source>
        <dbReference type="Proteomes" id="UP000837857"/>
    </source>
</evidence>
<dbReference type="Proteomes" id="UP000837857">
    <property type="component" value="Chromosome 4"/>
</dbReference>
<evidence type="ECO:0000313" key="1">
    <source>
        <dbReference type="EMBL" id="CAH2067026.1"/>
    </source>
</evidence>
<gene>
    <name evidence="1" type="ORF">IPOD504_LOCUS13692</name>
</gene>
<name>A0ABN8IWK2_9NEOP</name>
<feature type="non-terminal residue" evidence="1">
    <location>
        <position position="78"/>
    </location>
</feature>
<reference evidence="1" key="1">
    <citation type="submission" date="2022-03" db="EMBL/GenBank/DDBJ databases">
        <authorList>
            <person name="Martin H S."/>
        </authorList>
    </citation>
    <scope>NUCLEOTIDE SEQUENCE</scope>
</reference>